<dbReference type="EMBL" id="JBDPGJ010000002">
    <property type="protein sequence ID" value="MEX0405969.1"/>
    <property type="molecule type" value="Genomic_DNA"/>
</dbReference>
<dbReference type="InterPro" id="IPR042257">
    <property type="entry name" value="DGOK_C"/>
</dbReference>
<dbReference type="InterPro" id="IPR043129">
    <property type="entry name" value="ATPase_NBD"/>
</dbReference>
<dbReference type="Gene3D" id="3.30.420.310">
    <property type="entry name" value="2-keto-3-deoxy-galactonokinase, C-terminal domain"/>
    <property type="match status" value="1"/>
</dbReference>
<evidence type="ECO:0000313" key="1">
    <source>
        <dbReference type="EMBL" id="MEX0405969.1"/>
    </source>
</evidence>
<organism evidence="1 2">
    <name type="scientific">Aquibium pacificus</name>
    <dbReference type="NCBI Taxonomy" id="3153579"/>
    <lineage>
        <taxon>Bacteria</taxon>
        <taxon>Pseudomonadati</taxon>
        <taxon>Pseudomonadota</taxon>
        <taxon>Alphaproteobacteria</taxon>
        <taxon>Hyphomicrobiales</taxon>
        <taxon>Phyllobacteriaceae</taxon>
        <taxon>Aquibium</taxon>
    </lineage>
</organism>
<protein>
    <submittedName>
        <fullName evidence="1">2-dehydro-3-deoxygalactonokinase</fullName>
    </submittedName>
</protein>
<dbReference type="RefSeq" id="WP_367953842.1">
    <property type="nucleotide sequence ID" value="NZ_JBDPGJ010000002.1"/>
</dbReference>
<proteinExistence type="predicted"/>
<reference evidence="1 2" key="1">
    <citation type="submission" date="2024-05" db="EMBL/GenBank/DDBJ databases">
        <authorList>
            <person name="Jiang F."/>
        </authorList>
    </citation>
    <scope>NUCLEOTIDE SEQUENCE [LARGE SCALE GENOMIC DNA]</scope>
    <source>
        <strain evidence="1 2">LZ166</strain>
    </source>
</reference>
<sequence>MTSQTASSRPFVAAVDWGTTSLRVWLLDETGQVLSETRSDQGMAKLSRGEFGAVLERELAALRAPSGLPAMICGMAGARQGWKEIRYLEVPVAVDAILEAATPVEAAARPVWILPGLCQRAPVADVMRGEETQIAGAVARFAAGDYLLCLPGTHSKWVQVKDATVTGFRTFLTGEMFSLLCEHSILRHSVGSSRQADGQSPVFRERLRTVLENPSALPSSLFSIRAEGLLGEFPPDAAAAALSGYLIGAEIAGARSQFATAGNEVILIASGGLADLYSAALEEAGMTTTVIDAETAVRTALFEAARFKLRGS</sequence>
<dbReference type="Pfam" id="PF05035">
    <property type="entry name" value="DGOK"/>
    <property type="match status" value="1"/>
</dbReference>
<keyword evidence="2" id="KW-1185">Reference proteome</keyword>
<dbReference type="Proteomes" id="UP001556692">
    <property type="component" value="Unassembled WGS sequence"/>
</dbReference>
<dbReference type="SUPFAM" id="SSF53067">
    <property type="entry name" value="Actin-like ATPase domain"/>
    <property type="match status" value="1"/>
</dbReference>
<gene>
    <name evidence="1" type="ORF">ABGN05_09875</name>
</gene>
<dbReference type="CDD" id="cd24012">
    <property type="entry name" value="ASKHA_NBD_KDGal-kinase"/>
    <property type="match status" value="1"/>
</dbReference>
<accession>A0ABV3SIV5</accession>
<dbReference type="InterPro" id="IPR042258">
    <property type="entry name" value="DGOK_N"/>
</dbReference>
<comment type="caution">
    <text evidence="1">The sequence shown here is derived from an EMBL/GenBank/DDBJ whole genome shotgun (WGS) entry which is preliminary data.</text>
</comment>
<dbReference type="Gene3D" id="3.30.420.300">
    <property type="entry name" value="2-keto-3-deoxy-galactonokinase, substrate binding domain"/>
    <property type="match status" value="1"/>
</dbReference>
<evidence type="ECO:0000313" key="2">
    <source>
        <dbReference type="Proteomes" id="UP001556692"/>
    </source>
</evidence>
<name>A0ABV3SIV5_9HYPH</name>
<dbReference type="InterPro" id="IPR007729">
    <property type="entry name" value="DGOK"/>
</dbReference>